<dbReference type="PANTHER" id="PTHR36930:SF1">
    <property type="entry name" value="MOSC DOMAIN-CONTAINING PROTEIN"/>
    <property type="match status" value="1"/>
</dbReference>
<comment type="caution">
    <text evidence="2">The sequence shown here is derived from an EMBL/GenBank/DDBJ whole genome shotgun (WGS) entry which is preliminary data.</text>
</comment>
<evidence type="ECO:0000313" key="2">
    <source>
        <dbReference type="EMBL" id="MDI3389360.1"/>
    </source>
</evidence>
<gene>
    <name evidence="2" type="ORF">QIS99_24640</name>
</gene>
<name>A0ABT6RY48_9ACTN</name>
<dbReference type="SUPFAM" id="SSF50800">
    <property type="entry name" value="PK beta-barrel domain-like"/>
    <property type="match status" value="1"/>
</dbReference>
<dbReference type="EMBL" id="JASCIR010000026">
    <property type="protein sequence ID" value="MDI3389360.1"/>
    <property type="molecule type" value="Genomic_DNA"/>
</dbReference>
<dbReference type="InterPro" id="IPR005303">
    <property type="entry name" value="MOCOS_middle"/>
</dbReference>
<protein>
    <submittedName>
        <fullName evidence="2">MOSC domain-containing protein</fullName>
    </submittedName>
</protein>
<feature type="domain" description="MOSC" evidence="1">
    <location>
        <begin position="89"/>
        <end position="236"/>
    </location>
</feature>
<dbReference type="PROSITE" id="PS51340">
    <property type="entry name" value="MOSC"/>
    <property type="match status" value="1"/>
</dbReference>
<dbReference type="InterPro" id="IPR011037">
    <property type="entry name" value="Pyrv_Knase-like_insert_dom_sf"/>
</dbReference>
<dbReference type="Gene3D" id="2.40.33.20">
    <property type="entry name" value="PK beta-barrel domain-like"/>
    <property type="match status" value="1"/>
</dbReference>
<dbReference type="RefSeq" id="WP_282515825.1">
    <property type="nucleotide sequence ID" value="NZ_JASCIR010000026.1"/>
</dbReference>
<keyword evidence="3" id="KW-1185">Reference proteome</keyword>
<accession>A0ABT6RY48</accession>
<evidence type="ECO:0000313" key="3">
    <source>
        <dbReference type="Proteomes" id="UP001224661"/>
    </source>
</evidence>
<dbReference type="Pfam" id="PF03476">
    <property type="entry name" value="MOSC_N"/>
    <property type="match status" value="1"/>
</dbReference>
<organism evidence="2 3">
    <name type="scientific">Streptomyces solicavernae</name>
    <dbReference type="NCBI Taxonomy" id="3043614"/>
    <lineage>
        <taxon>Bacteria</taxon>
        <taxon>Bacillati</taxon>
        <taxon>Actinomycetota</taxon>
        <taxon>Actinomycetes</taxon>
        <taxon>Kitasatosporales</taxon>
        <taxon>Streptomycetaceae</taxon>
        <taxon>Streptomyces</taxon>
    </lineage>
</organism>
<dbReference type="InterPro" id="IPR052716">
    <property type="entry name" value="MOSC_domain"/>
</dbReference>
<dbReference type="Pfam" id="PF03473">
    <property type="entry name" value="MOSC"/>
    <property type="match status" value="1"/>
</dbReference>
<proteinExistence type="predicted"/>
<evidence type="ECO:0000259" key="1">
    <source>
        <dbReference type="PROSITE" id="PS51340"/>
    </source>
</evidence>
<reference evidence="2 3" key="1">
    <citation type="submission" date="2023-05" db="EMBL/GenBank/DDBJ databases">
        <title>Draft genome sequence of Streptomyces sp. B-S-A8 isolated from a cave soil in Thailand.</title>
        <authorList>
            <person name="Chamroensaksri N."/>
            <person name="Muangham S."/>
        </authorList>
    </citation>
    <scope>NUCLEOTIDE SEQUENCE [LARGE SCALE GENOMIC DNA]</scope>
    <source>
        <strain evidence="2 3">B-S-A8</strain>
    </source>
</reference>
<sequence length="238" mass="26049">MVQAQVTGLFRYPVKSMRGESVPEAQVDQRGIDGDRQWGVAFDDGRVASGKTWKNYRRFTGLLDWTAQTSAGHVEVRTPEGERFTAGSTQLDRLLTESGGAPVRMAREAPTGVAHHDVAALHLLSESTLQALAALLPTPQDAVTERFRPNLLLGGELTQRPETQWVGHRVQIGEQVILEVTEPTERCVMTTLAQHGIPASKAVLKTLAREFDSCLGVYARVVRTGTIRTGDPLVLLND</sequence>
<dbReference type="InterPro" id="IPR005302">
    <property type="entry name" value="MoCF_Sase_C"/>
</dbReference>
<dbReference type="Proteomes" id="UP001224661">
    <property type="component" value="Unassembled WGS sequence"/>
</dbReference>
<dbReference type="PANTHER" id="PTHR36930">
    <property type="entry name" value="METAL-SULFUR CLUSTER BIOSYNTHESIS PROTEINS YUAD-RELATED"/>
    <property type="match status" value="1"/>
</dbReference>